<organism evidence="2 3">
    <name type="scientific">Mycobacterium branderi</name>
    <dbReference type="NCBI Taxonomy" id="43348"/>
    <lineage>
        <taxon>Bacteria</taxon>
        <taxon>Bacillati</taxon>
        <taxon>Actinomycetota</taxon>
        <taxon>Actinomycetes</taxon>
        <taxon>Mycobacteriales</taxon>
        <taxon>Mycobacteriaceae</taxon>
        <taxon>Mycobacterium</taxon>
    </lineage>
</organism>
<evidence type="ECO:0000313" key="2">
    <source>
        <dbReference type="EMBL" id="ORA37396.1"/>
    </source>
</evidence>
<proteinExistence type="predicted"/>
<reference evidence="1 4" key="2">
    <citation type="journal article" date="2019" name="Emerg. Microbes Infect.">
        <title>Comprehensive subspecies identification of 175 nontuberculous mycobacteria species based on 7547 genomic profiles.</title>
        <authorList>
            <person name="Matsumoto Y."/>
            <person name="Kinjo T."/>
            <person name="Motooka D."/>
            <person name="Nabeya D."/>
            <person name="Jung N."/>
            <person name="Uechi K."/>
            <person name="Horii T."/>
            <person name="Iida T."/>
            <person name="Fujita J."/>
            <person name="Nakamura S."/>
        </authorList>
    </citation>
    <scope>NUCLEOTIDE SEQUENCE [LARGE SCALE GENOMIC DNA]</scope>
    <source>
        <strain evidence="1 4">JCM 12687</strain>
    </source>
</reference>
<gene>
    <name evidence="2" type="ORF">BST20_13130</name>
    <name evidence="1" type="ORF">MBRA_37870</name>
</gene>
<name>A0A7I7W9S7_9MYCO</name>
<keyword evidence="4" id="KW-1185">Reference proteome</keyword>
<reference evidence="1" key="3">
    <citation type="submission" date="2020-02" db="EMBL/GenBank/DDBJ databases">
        <authorList>
            <person name="Matsumoto Y."/>
            <person name="Motooka D."/>
            <person name="Nakamura S."/>
        </authorList>
    </citation>
    <scope>NUCLEOTIDE SEQUENCE</scope>
    <source>
        <strain evidence="1">JCM 12687</strain>
    </source>
</reference>
<evidence type="ECO:0000313" key="4">
    <source>
        <dbReference type="Proteomes" id="UP000467379"/>
    </source>
</evidence>
<evidence type="ECO:0000313" key="1">
    <source>
        <dbReference type="EMBL" id="BBZ13592.1"/>
    </source>
</evidence>
<evidence type="ECO:0000313" key="3">
    <source>
        <dbReference type="Proteomes" id="UP000192441"/>
    </source>
</evidence>
<dbReference type="RefSeq" id="WP_179966397.1">
    <property type="nucleotide sequence ID" value="NZ_AP022606.1"/>
</dbReference>
<reference evidence="2 3" key="1">
    <citation type="submission" date="2016-12" db="EMBL/GenBank/DDBJ databases">
        <title>The new phylogeny of genus Mycobacterium.</title>
        <authorList>
            <person name="Tortoli E."/>
            <person name="Trovato A."/>
            <person name="Cirillo D.M."/>
        </authorList>
    </citation>
    <scope>NUCLEOTIDE SEQUENCE [LARGE SCALE GENOMIC DNA]</scope>
    <source>
        <strain evidence="2 3">DSM 44624</strain>
    </source>
</reference>
<dbReference type="EMBL" id="AP022606">
    <property type="protein sequence ID" value="BBZ13592.1"/>
    <property type="molecule type" value="Genomic_DNA"/>
</dbReference>
<dbReference type="EMBL" id="MVHM01000007">
    <property type="protein sequence ID" value="ORA37396.1"/>
    <property type="molecule type" value="Genomic_DNA"/>
</dbReference>
<sequence length="435" mass="47920">MTGCIEFRNDDAGYLVWLAAHPEGYVINIARNHNATQARVHHARCRTISGQISVGSTWTGPYVKVCAEHLAELERWAIETVGQPASPCGTCRPAGGAVRSASTKQTERPADGRTYISREIHATRPASGKPTEQAMAARMFEGSFEIHGPAADSPVVEAWADDYIRFERRPAWQEELRNQVRRRCSRLAPSAGQVLHATFCGPKLSNADVENLALYNIDSFKTAGRNGIRFEHCTAVPPAPDGAEYRFGYRYALAPSSGTFTHRQQGRMLASFDWIDLDASVDDTKDHTKLAQVWLALARARDQIEPPEPASAVDMPFAVRVQIRPPDRRQPVWGGLVKGIFDGVISAFQSHTDTAALPEVISRLATMLRIDPAEIEKHLLEQRWAVLGAVPRLVSPYRGGVKWDPADHWCVAGELLPADPGGPRWAIKGELIAVT</sequence>
<dbReference type="Proteomes" id="UP000192441">
    <property type="component" value="Unassembled WGS sequence"/>
</dbReference>
<dbReference type="Proteomes" id="UP000467379">
    <property type="component" value="Chromosome"/>
</dbReference>
<dbReference type="AlphaFoldDB" id="A0A7I7W9S7"/>
<accession>A0A7I7W9S7</accession>
<protein>
    <submittedName>
        <fullName evidence="2">Uncharacterized protein</fullName>
    </submittedName>
</protein>